<evidence type="ECO:0000259" key="9">
    <source>
        <dbReference type="PROSITE" id="PS52029"/>
    </source>
</evidence>
<keyword evidence="2" id="KW-0808">Transferase</keyword>
<dbReference type="SUPFAM" id="SSF141523">
    <property type="entry name" value="L,D-transpeptidase catalytic domain-like"/>
    <property type="match status" value="1"/>
</dbReference>
<dbReference type="GO" id="GO:0008360">
    <property type="term" value="P:regulation of cell shape"/>
    <property type="evidence" value="ECO:0007669"/>
    <property type="project" value="UniProtKB-UniRule"/>
</dbReference>
<dbReference type="InterPro" id="IPR038063">
    <property type="entry name" value="Transpep_catalytic_dom"/>
</dbReference>
<name>A0A261EZX2_9BIFI</name>
<evidence type="ECO:0000256" key="5">
    <source>
        <dbReference type="ARBA" id="ARBA00023316"/>
    </source>
</evidence>
<dbReference type="GO" id="GO:0071555">
    <property type="term" value="P:cell wall organization"/>
    <property type="evidence" value="ECO:0007669"/>
    <property type="project" value="UniProtKB-UniRule"/>
</dbReference>
<keyword evidence="4 6" id="KW-0573">Peptidoglycan synthesis</keyword>
<dbReference type="UniPathway" id="UPA00219"/>
<feature type="compositionally biased region" description="Basic and acidic residues" evidence="7">
    <location>
        <begin position="41"/>
        <end position="89"/>
    </location>
</feature>
<evidence type="ECO:0000256" key="8">
    <source>
        <dbReference type="SAM" id="Phobius"/>
    </source>
</evidence>
<keyword evidence="11" id="KW-1185">Reference proteome</keyword>
<dbReference type="InterPro" id="IPR005490">
    <property type="entry name" value="LD_TPept_cat_dom"/>
</dbReference>
<dbReference type="Pfam" id="PF03734">
    <property type="entry name" value="YkuD"/>
    <property type="match status" value="1"/>
</dbReference>
<feature type="transmembrane region" description="Helical" evidence="8">
    <location>
        <begin position="130"/>
        <end position="152"/>
    </location>
</feature>
<feature type="compositionally biased region" description="Low complexity" evidence="7">
    <location>
        <begin position="180"/>
        <end position="215"/>
    </location>
</feature>
<evidence type="ECO:0000256" key="1">
    <source>
        <dbReference type="ARBA" id="ARBA00004752"/>
    </source>
</evidence>
<dbReference type="InterPro" id="IPR050979">
    <property type="entry name" value="LD-transpeptidase"/>
</dbReference>
<dbReference type="PROSITE" id="PS52029">
    <property type="entry name" value="LD_TPASE"/>
    <property type="match status" value="1"/>
</dbReference>
<feature type="region of interest" description="Disordered" evidence="7">
    <location>
        <begin position="175"/>
        <end position="215"/>
    </location>
</feature>
<dbReference type="GO" id="GO:0071972">
    <property type="term" value="F:peptidoglycan L,D-transpeptidase activity"/>
    <property type="evidence" value="ECO:0007669"/>
    <property type="project" value="TreeGrafter"/>
</dbReference>
<dbReference type="Gene3D" id="2.40.440.10">
    <property type="entry name" value="L,D-transpeptidase catalytic domain-like"/>
    <property type="match status" value="1"/>
</dbReference>
<dbReference type="AlphaFoldDB" id="A0A261EZX2"/>
<keyword evidence="8" id="KW-1133">Transmembrane helix</keyword>
<evidence type="ECO:0000256" key="6">
    <source>
        <dbReference type="PROSITE-ProRule" id="PRU01373"/>
    </source>
</evidence>
<keyword evidence="8" id="KW-0812">Transmembrane</keyword>
<evidence type="ECO:0000256" key="4">
    <source>
        <dbReference type="ARBA" id="ARBA00022984"/>
    </source>
</evidence>
<evidence type="ECO:0000313" key="10">
    <source>
        <dbReference type="EMBL" id="OZG52420.1"/>
    </source>
</evidence>
<dbReference type="GO" id="GO:0018104">
    <property type="term" value="P:peptidoglycan-protein cross-linking"/>
    <property type="evidence" value="ECO:0007669"/>
    <property type="project" value="TreeGrafter"/>
</dbReference>
<feature type="compositionally biased region" description="Basic and acidic residues" evidence="7">
    <location>
        <begin position="98"/>
        <end position="122"/>
    </location>
</feature>
<dbReference type="PANTHER" id="PTHR30582">
    <property type="entry name" value="L,D-TRANSPEPTIDASE"/>
    <property type="match status" value="1"/>
</dbReference>
<sequence>MSARKGSGHDAGRRHSGASSQPPRPPKRRGQVPPPPPARNHTADRRHDAQGRGHDAQDSRHNDARRNDVRRDIPASRAAQNDRARRRADQAGQSGQGDRGDAGNRGDAKKGTRHASREDRARSIARTRRLTVFGMLAVGIVVLSLLVALSVAQTNRAVLRHASYGAEQAVADTMPAESGAADASSADASASSTDASASADATPTDAPSSDDSATTAQAIDWQGASGGAYPDMSQYDSDNLSVQVSLAEQRVYIKNGDDTIYTMICSSGMDGTTPTGTYYIQSRGESFYNPNEQMGANYWVSFYGDYLFHTVPTDINGEYIVSEAEKLGEPASHGCLRLTVSDAQWFYANIPDGTRVDIA</sequence>
<dbReference type="Proteomes" id="UP000216725">
    <property type="component" value="Unassembled WGS sequence"/>
</dbReference>
<evidence type="ECO:0000256" key="7">
    <source>
        <dbReference type="SAM" id="MobiDB-lite"/>
    </source>
</evidence>
<dbReference type="GO" id="GO:0016740">
    <property type="term" value="F:transferase activity"/>
    <property type="evidence" value="ECO:0007669"/>
    <property type="project" value="UniProtKB-KW"/>
</dbReference>
<feature type="active site" description="Proton donor/acceptor" evidence="6">
    <location>
        <position position="309"/>
    </location>
</feature>
<dbReference type="PANTHER" id="PTHR30582:SF2">
    <property type="entry name" value="L,D-TRANSPEPTIDASE YCIB-RELATED"/>
    <property type="match status" value="1"/>
</dbReference>
<accession>A0A261EZX2</accession>
<feature type="active site" description="Nucleophile" evidence="6">
    <location>
        <position position="335"/>
    </location>
</feature>
<dbReference type="EMBL" id="MWWR01000004">
    <property type="protein sequence ID" value="OZG52420.1"/>
    <property type="molecule type" value="Genomic_DNA"/>
</dbReference>
<evidence type="ECO:0000256" key="3">
    <source>
        <dbReference type="ARBA" id="ARBA00022960"/>
    </source>
</evidence>
<comment type="caution">
    <text evidence="10">The sequence shown here is derived from an EMBL/GenBank/DDBJ whole genome shotgun (WGS) entry which is preliminary data.</text>
</comment>
<reference evidence="10 11" key="1">
    <citation type="journal article" date="2017" name="BMC Genomics">
        <title>Comparative genomic and phylogenomic analyses of the Bifidobacteriaceae family.</title>
        <authorList>
            <person name="Lugli G.A."/>
            <person name="Milani C."/>
            <person name="Turroni F."/>
            <person name="Duranti S."/>
            <person name="Mancabelli L."/>
            <person name="Mangifesta M."/>
            <person name="Ferrario C."/>
            <person name="Modesto M."/>
            <person name="Mattarelli P."/>
            <person name="Jiri K."/>
            <person name="van Sinderen D."/>
            <person name="Ventura M."/>
        </authorList>
    </citation>
    <scope>NUCLEOTIDE SEQUENCE [LARGE SCALE GENOMIC DNA]</scope>
    <source>
        <strain evidence="10 11">DSM 24742</strain>
    </source>
</reference>
<comment type="pathway">
    <text evidence="1 6">Cell wall biogenesis; peptidoglycan biosynthesis.</text>
</comment>
<keyword evidence="5 6" id="KW-0961">Cell wall biogenesis/degradation</keyword>
<evidence type="ECO:0000313" key="11">
    <source>
        <dbReference type="Proteomes" id="UP000216725"/>
    </source>
</evidence>
<proteinExistence type="predicted"/>
<feature type="domain" description="L,D-TPase catalytic" evidence="9">
    <location>
        <begin position="240"/>
        <end position="359"/>
    </location>
</feature>
<dbReference type="GO" id="GO:0005576">
    <property type="term" value="C:extracellular region"/>
    <property type="evidence" value="ECO:0007669"/>
    <property type="project" value="TreeGrafter"/>
</dbReference>
<keyword evidence="8" id="KW-0472">Membrane</keyword>
<protein>
    <submittedName>
        <fullName evidence="10">Peptidase</fullName>
    </submittedName>
</protein>
<evidence type="ECO:0000256" key="2">
    <source>
        <dbReference type="ARBA" id="ARBA00022679"/>
    </source>
</evidence>
<gene>
    <name evidence="10" type="ORF">PSRA_0609</name>
</gene>
<keyword evidence="3 6" id="KW-0133">Cell shape</keyword>
<dbReference type="CDD" id="cd16913">
    <property type="entry name" value="YkuD_like"/>
    <property type="match status" value="1"/>
</dbReference>
<organism evidence="10 11">
    <name type="scientific">Pseudoscardovia radai</name>
    <dbReference type="NCBI Taxonomy" id="987066"/>
    <lineage>
        <taxon>Bacteria</taxon>
        <taxon>Bacillati</taxon>
        <taxon>Actinomycetota</taxon>
        <taxon>Actinomycetes</taxon>
        <taxon>Bifidobacteriales</taxon>
        <taxon>Bifidobacteriaceae</taxon>
        <taxon>Pseudoscardovia</taxon>
    </lineage>
</organism>
<feature type="region of interest" description="Disordered" evidence="7">
    <location>
        <begin position="1"/>
        <end position="122"/>
    </location>
</feature>